<comment type="caution">
    <text evidence="10">The sequence shown here is derived from an EMBL/GenBank/DDBJ whole genome shotgun (WGS) entry which is preliminary data.</text>
</comment>
<dbReference type="EMBL" id="CAUYUE010000003">
    <property type="protein sequence ID" value="CAK0753601.1"/>
    <property type="molecule type" value="Genomic_DNA"/>
</dbReference>
<sequence length="180" mass="20993">MHTYLYRINTLFTIASTTLGVICLATALTDWTIRPDPKVHLAVQSFDGLQKEYRNDRAWLTVDVEADLRSCFHWNTKQAFVYITADFTTAQNAVNEVVIWSRIVQQKRNARIKEAIRLEYPYALTDPGYSMRNLTFDLHLDWETVPVVGVLHRSRRKFGEFAFPNEYFRTNAVPRSNSAW</sequence>
<evidence type="ECO:0000256" key="8">
    <source>
        <dbReference type="ARBA" id="ARBA00029556"/>
    </source>
</evidence>
<organism evidence="10 11">
    <name type="scientific">Coccomyxa viridis</name>
    <dbReference type="NCBI Taxonomy" id="1274662"/>
    <lineage>
        <taxon>Eukaryota</taxon>
        <taxon>Viridiplantae</taxon>
        <taxon>Chlorophyta</taxon>
        <taxon>core chlorophytes</taxon>
        <taxon>Trebouxiophyceae</taxon>
        <taxon>Trebouxiophyceae incertae sedis</taxon>
        <taxon>Coccomyxaceae</taxon>
        <taxon>Coccomyxa</taxon>
    </lineage>
</organism>
<comment type="similarity">
    <text evidence="2 9">Belongs to the SPCS3 family.</text>
</comment>
<dbReference type="AlphaFoldDB" id="A0AAV1HWQ8"/>
<comment type="function">
    <text evidence="9">Essential component of the signal peptidase complex (SPC) which catalyzes the cleavage of N-terminal signal sequences from nascent proteins as they are translocated into the lumen of the endoplasmic reticulum. Essential for the SPC catalytic activity, possibly by stabilizing and positioning the active center of the complex close to the lumenal surface.</text>
</comment>
<evidence type="ECO:0000256" key="5">
    <source>
        <dbReference type="ARBA" id="ARBA00022968"/>
    </source>
</evidence>
<dbReference type="PANTHER" id="PTHR12804">
    <property type="entry name" value="MICROSOMAL SIGNAL PEPTIDASE 23 KD SUBUNIT SPC22/23"/>
    <property type="match status" value="1"/>
</dbReference>
<keyword evidence="11" id="KW-1185">Reference proteome</keyword>
<evidence type="ECO:0000313" key="10">
    <source>
        <dbReference type="EMBL" id="CAK0753601.1"/>
    </source>
</evidence>
<evidence type="ECO:0000256" key="9">
    <source>
        <dbReference type="PIRNR" id="PIRNR016089"/>
    </source>
</evidence>
<dbReference type="PANTHER" id="PTHR12804:SF0">
    <property type="entry name" value="SIGNAL PEPTIDASE COMPLEX SUBUNIT 3"/>
    <property type="match status" value="1"/>
</dbReference>
<keyword evidence="6 9" id="KW-1133">Transmembrane helix</keyword>
<keyword evidence="5 9" id="KW-0735">Signal-anchor</keyword>
<proteinExistence type="inferred from homology"/>
<dbReference type="GO" id="GO:0006465">
    <property type="term" value="P:signal peptide processing"/>
    <property type="evidence" value="ECO:0007669"/>
    <property type="project" value="UniProtKB-UniRule"/>
</dbReference>
<evidence type="ECO:0000256" key="6">
    <source>
        <dbReference type="ARBA" id="ARBA00022989"/>
    </source>
</evidence>
<gene>
    <name evidence="10" type="ORF">CVIRNUC_002233</name>
</gene>
<keyword evidence="4 9" id="KW-0256">Endoplasmic reticulum</keyword>
<dbReference type="PIRSF" id="PIRSF016089">
    <property type="entry name" value="SPC22"/>
    <property type="match status" value="1"/>
</dbReference>
<dbReference type="GO" id="GO:0005787">
    <property type="term" value="C:signal peptidase complex"/>
    <property type="evidence" value="ECO:0007669"/>
    <property type="project" value="UniProtKB-UniRule"/>
</dbReference>
<keyword evidence="7 9" id="KW-0472">Membrane</keyword>
<evidence type="ECO:0000256" key="4">
    <source>
        <dbReference type="ARBA" id="ARBA00022824"/>
    </source>
</evidence>
<accession>A0AAV1HWQ8</accession>
<evidence type="ECO:0000256" key="3">
    <source>
        <dbReference type="ARBA" id="ARBA00022692"/>
    </source>
</evidence>
<evidence type="ECO:0000313" key="11">
    <source>
        <dbReference type="Proteomes" id="UP001314263"/>
    </source>
</evidence>
<dbReference type="InterPro" id="IPR007653">
    <property type="entry name" value="SPC3"/>
</dbReference>
<protein>
    <recommendedName>
        <fullName evidence="8 9">Signal peptidase complex subunit 3</fullName>
    </recommendedName>
    <alternativeName>
        <fullName evidence="9">Microsomal signal peptidase 22 kDa subunit</fullName>
    </alternativeName>
</protein>
<reference evidence="10 11" key="1">
    <citation type="submission" date="2023-10" db="EMBL/GenBank/DDBJ databases">
        <authorList>
            <person name="Maclean D."/>
            <person name="Macfadyen A."/>
        </authorList>
    </citation>
    <scope>NUCLEOTIDE SEQUENCE [LARGE SCALE GENOMIC DNA]</scope>
</reference>
<name>A0AAV1HWQ8_9CHLO</name>
<dbReference type="Proteomes" id="UP001314263">
    <property type="component" value="Unassembled WGS sequence"/>
</dbReference>
<evidence type="ECO:0000256" key="1">
    <source>
        <dbReference type="ARBA" id="ARBA00004648"/>
    </source>
</evidence>
<dbReference type="Pfam" id="PF04573">
    <property type="entry name" value="SPC22"/>
    <property type="match status" value="1"/>
</dbReference>
<evidence type="ECO:0000256" key="2">
    <source>
        <dbReference type="ARBA" id="ARBA00009289"/>
    </source>
</evidence>
<dbReference type="GO" id="GO:0045047">
    <property type="term" value="P:protein targeting to ER"/>
    <property type="evidence" value="ECO:0007669"/>
    <property type="project" value="TreeGrafter"/>
</dbReference>
<comment type="subcellular location">
    <subcellularLocation>
        <location evidence="1">Endoplasmic reticulum membrane</location>
        <topology evidence="1">Single-pass type II membrane protein</topology>
    </subcellularLocation>
</comment>
<evidence type="ECO:0000256" key="7">
    <source>
        <dbReference type="ARBA" id="ARBA00023136"/>
    </source>
</evidence>
<keyword evidence="3 9" id="KW-0812">Transmembrane</keyword>